<protein>
    <recommendedName>
        <fullName evidence="8">Tetratricopeptide repeat protein</fullName>
    </recommendedName>
</protein>
<evidence type="ECO:0000313" key="2">
    <source>
        <dbReference type="EMBL" id="GEL11563.1"/>
    </source>
</evidence>
<keyword evidence="6" id="KW-1185">Reference proteome</keyword>
<evidence type="ECO:0008006" key="8">
    <source>
        <dbReference type="Google" id="ProtNLM"/>
    </source>
</evidence>
<evidence type="ECO:0000256" key="1">
    <source>
        <dbReference type="SAM" id="Coils"/>
    </source>
</evidence>
<reference evidence="4 6" key="3">
    <citation type="submission" date="2016-10" db="EMBL/GenBank/DDBJ databases">
        <authorList>
            <person name="Varghese N."/>
            <person name="Submissions S."/>
        </authorList>
    </citation>
    <scope>NUCLEOTIDE SEQUENCE [LARGE SCALE GENOMIC DNA]</scope>
    <source>
        <strain evidence="4 6">Gm-149</strain>
    </source>
</reference>
<proteinExistence type="predicted"/>
<comment type="caution">
    <text evidence="3">The sequence shown here is derived from an EMBL/GenBank/DDBJ whole genome shotgun (WGS) entry which is preliminary data.</text>
</comment>
<dbReference type="Proteomes" id="UP000321579">
    <property type="component" value="Unassembled WGS sequence"/>
</dbReference>
<evidence type="ECO:0000313" key="6">
    <source>
        <dbReference type="Proteomes" id="UP000182367"/>
    </source>
</evidence>
<dbReference type="Proteomes" id="UP000093226">
    <property type="component" value="Unassembled WGS sequence"/>
</dbReference>
<dbReference type="RefSeq" id="WP_066328963.1">
    <property type="nucleotide sequence ID" value="NZ_BJVF01000005.1"/>
</dbReference>
<dbReference type="EMBL" id="LVEO01000022">
    <property type="protein sequence ID" value="OCB70391.1"/>
    <property type="molecule type" value="Genomic_DNA"/>
</dbReference>
<organism evidence="3 5">
    <name type="scientific">Flavobacterium glycines</name>
    <dbReference type="NCBI Taxonomy" id="551990"/>
    <lineage>
        <taxon>Bacteria</taxon>
        <taxon>Pseudomonadati</taxon>
        <taxon>Bacteroidota</taxon>
        <taxon>Flavobacteriia</taxon>
        <taxon>Flavobacteriales</taxon>
        <taxon>Flavobacteriaceae</taxon>
        <taxon>Flavobacterium</taxon>
    </lineage>
</organism>
<reference evidence="5" key="1">
    <citation type="submission" date="2016-03" db="EMBL/GenBank/DDBJ databases">
        <title>Draft genome sequence of Paenibacillus glacialis DSM 22343.</title>
        <authorList>
            <person name="Shin S.-K."/>
            <person name="Yi H."/>
        </authorList>
    </citation>
    <scope>NUCLEOTIDE SEQUENCE [LARGE SCALE GENOMIC DNA]</scope>
    <source>
        <strain evidence="5">NBRC 105008</strain>
    </source>
</reference>
<evidence type="ECO:0000313" key="3">
    <source>
        <dbReference type="EMBL" id="OCB70391.1"/>
    </source>
</evidence>
<evidence type="ECO:0000313" key="5">
    <source>
        <dbReference type="Proteomes" id="UP000093226"/>
    </source>
</evidence>
<name>A0A1B9DL30_9FLAO</name>
<reference evidence="3" key="2">
    <citation type="submission" date="2016-03" db="EMBL/GenBank/DDBJ databases">
        <authorList>
            <person name="Ploux O."/>
        </authorList>
    </citation>
    <scope>NUCLEOTIDE SEQUENCE</scope>
    <source>
        <strain evidence="3">NBRC 105008</strain>
    </source>
</reference>
<accession>A0A1B9DL30</accession>
<sequence>MKIKDLISIAIVCIIHTKSTAQEDLTIDAAKNLCFCLDEVTMKKNKLEKIIATAKDKKVAEIEHHSEQIEILENIFDCMNKITKDELWKKENNRLIIYEYIKNNCNNYKGLIIFNKISAKSKATVEKNEIENKRTAIDYRNLAFEAFDKGDMFNIRKHCRKAIELDPTNTEKDIISEHFFRIAKNWLQTADDYEKKGNLAIARSYRSDAHLPLTIALDFGNKNLNEIGKVIYNNLMKLGDKVGANLYQKYN</sequence>
<feature type="coiled-coil region" evidence="1">
    <location>
        <begin position="37"/>
        <end position="75"/>
    </location>
</feature>
<dbReference type="EMBL" id="BJVF01000005">
    <property type="protein sequence ID" value="GEL11563.1"/>
    <property type="molecule type" value="Genomic_DNA"/>
</dbReference>
<dbReference type="EMBL" id="FNEO01000006">
    <property type="protein sequence ID" value="SDJ74895.1"/>
    <property type="molecule type" value="Genomic_DNA"/>
</dbReference>
<keyword evidence="1" id="KW-0175">Coiled coil</keyword>
<gene>
    <name evidence="3" type="ORF">FBGL_12570</name>
    <name evidence="2" type="ORF">FGL01_23020</name>
    <name evidence="4" type="ORF">SAMN05192550_2727</name>
</gene>
<dbReference type="AlphaFoldDB" id="A0A1B9DL30"/>
<evidence type="ECO:0000313" key="7">
    <source>
        <dbReference type="Proteomes" id="UP000321579"/>
    </source>
</evidence>
<reference evidence="2 7" key="4">
    <citation type="submission" date="2019-07" db="EMBL/GenBank/DDBJ databases">
        <title>Whole genome shotgun sequence of Flavobacterium glycines NBRC 105008.</title>
        <authorList>
            <person name="Hosoyama A."/>
            <person name="Uohara A."/>
            <person name="Ohji S."/>
            <person name="Ichikawa N."/>
        </authorList>
    </citation>
    <scope>NUCLEOTIDE SEQUENCE [LARGE SCALE GENOMIC DNA]</scope>
    <source>
        <strain evidence="2 7">NBRC 105008</strain>
    </source>
</reference>
<dbReference type="Proteomes" id="UP000182367">
    <property type="component" value="Unassembled WGS sequence"/>
</dbReference>
<evidence type="ECO:0000313" key="4">
    <source>
        <dbReference type="EMBL" id="SDJ74895.1"/>
    </source>
</evidence>